<organism evidence="2 3">
    <name type="scientific">Elysia chlorotica</name>
    <name type="common">Eastern emerald elysia</name>
    <name type="synonym">Sea slug</name>
    <dbReference type="NCBI Taxonomy" id="188477"/>
    <lineage>
        <taxon>Eukaryota</taxon>
        <taxon>Metazoa</taxon>
        <taxon>Spiralia</taxon>
        <taxon>Lophotrochozoa</taxon>
        <taxon>Mollusca</taxon>
        <taxon>Gastropoda</taxon>
        <taxon>Heterobranchia</taxon>
        <taxon>Euthyneura</taxon>
        <taxon>Panpulmonata</taxon>
        <taxon>Sacoglossa</taxon>
        <taxon>Placobranchoidea</taxon>
        <taxon>Plakobranchidae</taxon>
        <taxon>Elysia</taxon>
    </lineage>
</organism>
<sequence length="743" mass="84720">MSIVDHQSTSIERAEKTQAIEKTASNDTAITAGTDSVFIKRSKNINGKRVWDKGSCCTFCEITSTNLSKHILKKHSTEPEVQKILSLPKGSKDRALLLEKIRNLGNYQQNCKVLKIGRGVLVPYRCPSDDIEVCADDYGPCSFCLGFFLKKELWRHEKCCKHKGNTLVRGRKVIARSQLLLPSDVSHSDKLKDVLAHMAMDSIGLTVKNDLLVSKFGERLCNKHSHLPHRITYIVQKMRELGRLVRVGRSMRTFETLSDFIDPKLFPEVIAAVKKLCCFREDDNSFSVPTLALKLGHSLKKCASILRSEALIAQDKALEKKCKAFYQLCEMRWNEEVSSSALSTLDQARWNSQHVLPLTESLRMLNRYLMEQSVLTYELLKQNQNAETWLRLAKITLANIILFNRKRSGEASRILISDFEKAKNNKSQPRDDVLESLSKVEKILVNNFLRVEIMGKRGRAVPILLTPKIAEGIQLLCDTRENIINPENRYLFGRPFFHSLGHLRGHDCLRELVLESKVESPENITSTKLRKHVATVSQILNLTDHELDQLCSFMGHDVRVHREFYRLPEDTLQLAKMSRLLIALDKGTVSSFKGQRLEDISLNVQDITKDLSGEEDEEEEEEEKQDEEGRTENKASNKDISGDSEESDAEFLPKKPRKPQKGRGKSICVKNKNAQRDVLNEDEIASVAKYFETDINSLRLPGKAKCEAFLQEDVVFMDTGRSWLKIKATVRNLIAKRQRSLRK</sequence>
<dbReference type="PANTHER" id="PTHR33480:SF5">
    <property type="entry name" value="SI:DKEY-51D8.9"/>
    <property type="match status" value="1"/>
</dbReference>
<dbReference type="STRING" id="188477.A0A3S0ZLI5"/>
<protein>
    <submittedName>
        <fullName evidence="2">Uncharacterized protein</fullName>
    </submittedName>
</protein>
<dbReference type="EMBL" id="RQTK01000385">
    <property type="protein sequence ID" value="RUS80545.1"/>
    <property type="molecule type" value="Genomic_DNA"/>
</dbReference>
<feature type="compositionally biased region" description="Basic and acidic residues" evidence="1">
    <location>
        <begin position="627"/>
        <end position="641"/>
    </location>
</feature>
<evidence type="ECO:0000256" key="1">
    <source>
        <dbReference type="SAM" id="MobiDB-lite"/>
    </source>
</evidence>
<evidence type="ECO:0000313" key="2">
    <source>
        <dbReference type="EMBL" id="RUS80545.1"/>
    </source>
</evidence>
<comment type="caution">
    <text evidence="2">The sequence shown here is derived from an EMBL/GenBank/DDBJ whole genome shotgun (WGS) entry which is preliminary data.</text>
</comment>
<accession>A0A3S0ZLI5</accession>
<dbReference type="AlphaFoldDB" id="A0A3S0ZLI5"/>
<dbReference type="PANTHER" id="PTHR33480">
    <property type="entry name" value="SET DOMAIN-CONTAINING PROTEIN-RELATED"/>
    <property type="match status" value="1"/>
</dbReference>
<keyword evidence="3" id="KW-1185">Reference proteome</keyword>
<feature type="region of interest" description="Disordered" evidence="1">
    <location>
        <begin position="609"/>
        <end position="669"/>
    </location>
</feature>
<feature type="compositionally biased region" description="Acidic residues" evidence="1">
    <location>
        <begin position="613"/>
        <end position="626"/>
    </location>
</feature>
<dbReference type="Proteomes" id="UP000271974">
    <property type="component" value="Unassembled WGS sequence"/>
</dbReference>
<reference evidence="2 3" key="1">
    <citation type="submission" date="2019-01" db="EMBL/GenBank/DDBJ databases">
        <title>A draft genome assembly of the solar-powered sea slug Elysia chlorotica.</title>
        <authorList>
            <person name="Cai H."/>
            <person name="Li Q."/>
            <person name="Fang X."/>
            <person name="Li J."/>
            <person name="Curtis N.E."/>
            <person name="Altenburger A."/>
            <person name="Shibata T."/>
            <person name="Feng M."/>
            <person name="Maeda T."/>
            <person name="Schwartz J.A."/>
            <person name="Shigenobu S."/>
            <person name="Lundholm N."/>
            <person name="Nishiyama T."/>
            <person name="Yang H."/>
            <person name="Hasebe M."/>
            <person name="Li S."/>
            <person name="Pierce S.K."/>
            <person name="Wang J."/>
        </authorList>
    </citation>
    <scope>NUCLEOTIDE SEQUENCE [LARGE SCALE GENOMIC DNA]</scope>
    <source>
        <strain evidence="2">EC2010</strain>
        <tissue evidence="2">Whole organism of an adult</tissue>
    </source>
</reference>
<gene>
    <name evidence="2" type="ORF">EGW08_011685</name>
</gene>
<dbReference type="OrthoDB" id="10059338at2759"/>
<feature type="compositionally biased region" description="Basic residues" evidence="1">
    <location>
        <begin position="654"/>
        <end position="664"/>
    </location>
</feature>
<evidence type="ECO:0000313" key="3">
    <source>
        <dbReference type="Proteomes" id="UP000271974"/>
    </source>
</evidence>
<name>A0A3S0ZLI5_ELYCH</name>
<proteinExistence type="predicted"/>